<organism evidence="2 3">
    <name type="scientific">Pseudozyma antarctica</name>
    <name type="common">Yeast</name>
    <name type="synonym">Candida antarctica</name>
    <dbReference type="NCBI Taxonomy" id="84753"/>
    <lineage>
        <taxon>Eukaryota</taxon>
        <taxon>Fungi</taxon>
        <taxon>Dikarya</taxon>
        <taxon>Basidiomycota</taxon>
        <taxon>Ustilaginomycotina</taxon>
        <taxon>Ustilaginomycetes</taxon>
        <taxon>Ustilaginales</taxon>
        <taxon>Ustilaginaceae</taxon>
        <taxon>Moesziomyces</taxon>
    </lineage>
</organism>
<dbReference type="Proteomes" id="UP000325008">
    <property type="component" value="Unassembled WGS sequence"/>
</dbReference>
<dbReference type="AlphaFoldDB" id="A0A5C3FYJ4"/>
<accession>A0A5C3FYJ4</accession>
<protein>
    <submittedName>
        <fullName evidence="2">Uncharacterized protein</fullName>
    </submittedName>
</protein>
<comment type="caution">
    <text evidence="2">The sequence shown here is derived from an EMBL/GenBank/DDBJ whole genome shotgun (WGS) entry which is preliminary data.</text>
</comment>
<name>A0A5C3FYJ4_PSEA2</name>
<reference evidence="2" key="1">
    <citation type="submission" date="2018-03" db="EMBL/GenBank/DDBJ databases">
        <authorList>
            <person name="Guldener U."/>
        </authorList>
    </citation>
    <scope>NUCLEOTIDE SEQUENCE [LARGE SCALE GENOMIC DNA]</scope>
    <source>
        <strain evidence="2">ATCC34888</strain>
    </source>
</reference>
<proteinExistence type="predicted"/>
<evidence type="ECO:0000313" key="2">
    <source>
        <dbReference type="EMBL" id="SPO49256.1"/>
    </source>
</evidence>
<feature type="region of interest" description="Disordered" evidence="1">
    <location>
        <begin position="38"/>
        <end position="72"/>
    </location>
</feature>
<evidence type="ECO:0000313" key="3">
    <source>
        <dbReference type="Proteomes" id="UP000325008"/>
    </source>
</evidence>
<gene>
    <name evidence="2" type="ORF">PSANT_06947</name>
</gene>
<evidence type="ECO:0000256" key="1">
    <source>
        <dbReference type="SAM" id="MobiDB-lite"/>
    </source>
</evidence>
<keyword evidence="3" id="KW-1185">Reference proteome</keyword>
<sequence>MGDEVKAANYWDVWRLKTKGKEFTVNFEFVRPRMGGDEFLDIRKNSPNTQGNNRKGEGEASNSKVLGKRKSR</sequence>
<dbReference type="EMBL" id="OOIQ01000025">
    <property type="protein sequence ID" value="SPO49256.1"/>
    <property type="molecule type" value="Genomic_DNA"/>
</dbReference>